<keyword evidence="2" id="KW-1185">Reference proteome</keyword>
<proteinExistence type="predicted"/>
<gene>
    <name evidence="1" type="ORF">BOO71_0000676</name>
</gene>
<dbReference type="AlphaFoldDB" id="A0A1U7P4Y2"/>
<sequence length="154" mass="16451">MATRQDNADALNALLGVQIDATQREPLAPVLEEWAKRAETEPDAVKLEILTSQLEDRLGIEIPEGQTADQLAEWLANEDDDAVVAAITGEEPEPDDELLTLIVQVSEKVAAYGGTYTDPDQPEGHRVIGGGPVRVAPTALINAGLKNGTLTESE</sequence>
<dbReference type="EMBL" id="MSTI01000007">
    <property type="protein sequence ID" value="OLV20216.1"/>
    <property type="molecule type" value="Genomic_DNA"/>
</dbReference>
<dbReference type="Proteomes" id="UP000186607">
    <property type="component" value="Unassembled WGS sequence"/>
</dbReference>
<organism evidence="1 2">
    <name type="scientific">Deinococcus marmoris</name>
    <dbReference type="NCBI Taxonomy" id="249408"/>
    <lineage>
        <taxon>Bacteria</taxon>
        <taxon>Thermotogati</taxon>
        <taxon>Deinococcota</taxon>
        <taxon>Deinococci</taxon>
        <taxon>Deinococcales</taxon>
        <taxon>Deinococcaceae</taxon>
        <taxon>Deinococcus</taxon>
    </lineage>
</organism>
<evidence type="ECO:0000313" key="1">
    <source>
        <dbReference type="EMBL" id="OLV20216.1"/>
    </source>
</evidence>
<reference evidence="1 2" key="1">
    <citation type="submission" date="2017-01" db="EMBL/GenBank/DDBJ databases">
        <title>Genome Analysis of Deinococcus marmoris KOPRI26562.</title>
        <authorList>
            <person name="Kim J.H."/>
            <person name="Oh H.-M."/>
        </authorList>
    </citation>
    <scope>NUCLEOTIDE SEQUENCE [LARGE SCALE GENOMIC DNA]</scope>
    <source>
        <strain evidence="1 2">KOPRI26562</strain>
    </source>
</reference>
<dbReference type="OrthoDB" id="72007at2"/>
<name>A0A1U7P4Y2_9DEIO</name>
<protein>
    <submittedName>
        <fullName evidence="1">Uncharacterized protein</fullName>
    </submittedName>
</protein>
<dbReference type="STRING" id="249408.BOO71_0000676"/>
<evidence type="ECO:0000313" key="2">
    <source>
        <dbReference type="Proteomes" id="UP000186607"/>
    </source>
</evidence>
<accession>A0A1U7P4Y2</accession>
<comment type="caution">
    <text evidence="1">The sequence shown here is derived from an EMBL/GenBank/DDBJ whole genome shotgun (WGS) entry which is preliminary data.</text>
</comment>
<dbReference type="RefSeq" id="WP_075830169.1">
    <property type="nucleotide sequence ID" value="NZ_MSTI01000007.1"/>
</dbReference>